<protein>
    <recommendedName>
        <fullName evidence="1">NYN domain-containing protein</fullName>
    </recommendedName>
</protein>
<dbReference type="Pfam" id="PF01936">
    <property type="entry name" value="NYN"/>
    <property type="match status" value="1"/>
</dbReference>
<evidence type="ECO:0000313" key="3">
    <source>
        <dbReference type="Proteomes" id="UP001500279"/>
    </source>
</evidence>
<proteinExistence type="predicted"/>
<dbReference type="Proteomes" id="UP001500279">
    <property type="component" value="Unassembled WGS sequence"/>
</dbReference>
<name>A0ABN1KEA9_9BURK</name>
<evidence type="ECO:0000313" key="2">
    <source>
        <dbReference type="EMBL" id="GAA0763579.1"/>
    </source>
</evidence>
<dbReference type="PANTHER" id="PTHR35811:SF1">
    <property type="entry name" value="HTH OST-TYPE DOMAIN-CONTAINING PROTEIN"/>
    <property type="match status" value="1"/>
</dbReference>
<evidence type="ECO:0000259" key="1">
    <source>
        <dbReference type="Pfam" id="PF01936"/>
    </source>
</evidence>
<dbReference type="InterPro" id="IPR021139">
    <property type="entry name" value="NYN"/>
</dbReference>
<dbReference type="Gene3D" id="3.40.50.1010">
    <property type="entry name" value="5'-nuclease"/>
    <property type="match status" value="1"/>
</dbReference>
<organism evidence="2 3">
    <name type="scientific">Ideonella azotifigens</name>
    <dbReference type="NCBI Taxonomy" id="513160"/>
    <lineage>
        <taxon>Bacteria</taxon>
        <taxon>Pseudomonadati</taxon>
        <taxon>Pseudomonadota</taxon>
        <taxon>Betaproteobacteria</taxon>
        <taxon>Burkholderiales</taxon>
        <taxon>Sphaerotilaceae</taxon>
        <taxon>Ideonella</taxon>
    </lineage>
</organism>
<dbReference type="PANTHER" id="PTHR35811">
    <property type="entry name" value="SLR1870 PROTEIN"/>
    <property type="match status" value="1"/>
</dbReference>
<accession>A0ABN1KEA9</accession>
<reference evidence="2 3" key="1">
    <citation type="journal article" date="2019" name="Int. J. Syst. Evol. Microbiol.">
        <title>The Global Catalogue of Microorganisms (GCM) 10K type strain sequencing project: providing services to taxonomists for standard genome sequencing and annotation.</title>
        <authorList>
            <consortium name="The Broad Institute Genomics Platform"/>
            <consortium name="The Broad Institute Genome Sequencing Center for Infectious Disease"/>
            <person name="Wu L."/>
            <person name="Ma J."/>
        </authorList>
    </citation>
    <scope>NUCLEOTIDE SEQUENCE [LARGE SCALE GENOMIC DNA]</scope>
    <source>
        <strain evidence="2 3">JCM 15503</strain>
    </source>
</reference>
<keyword evidence="3" id="KW-1185">Reference proteome</keyword>
<dbReference type="EMBL" id="BAAAEW010000037">
    <property type="protein sequence ID" value="GAA0763579.1"/>
    <property type="molecule type" value="Genomic_DNA"/>
</dbReference>
<feature type="domain" description="NYN" evidence="1">
    <location>
        <begin position="6"/>
        <end position="160"/>
    </location>
</feature>
<gene>
    <name evidence="2" type="ORF">GCM10009107_49080</name>
</gene>
<sequence>MVAMKSALFVDFDNVYSGLRELDPAVADQFARQPTRWVDWLLHSLPPPEHALSGARRRLLARRCYLNPQAYQRYRTAFNQTGFDVIDCPPLTSEGKTATDIHLVLDVVDLMRNEPAFDEFILFSADADFTPVLRKLRRADRRTTVLAIGFPAAAYRASADLLIDPAVFVREALGIELPVPAPAIPALTNLPPDDERLAGVEPPLRALILQVHQHTGAPPLAPAAFRALLEAVAETASGGAEGHAARAQDRLRANGFDIAASEIEWTLQNLLQAGHFFQDGQDDLRALSYKLAGYLVNLCRREQLQTEEGFAGAVHRWLSGKAA</sequence>
<comment type="caution">
    <text evidence="2">The sequence shown here is derived from an EMBL/GenBank/DDBJ whole genome shotgun (WGS) entry which is preliminary data.</text>
</comment>